<keyword evidence="4" id="KW-1185">Reference proteome</keyword>
<evidence type="ECO:0000259" key="2">
    <source>
        <dbReference type="Pfam" id="PF07766"/>
    </source>
</evidence>
<feature type="domain" description="Letm1 RBD" evidence="2">
    <location>
        <begin position="340"/>
        <end position="394"/>
    </location>
</feature>
<dbReference type="Proteomes" id="UP000599179">
    <property type="component" value="Unassembled WGS sequence"/>
</dbReference>
<proteinExistence type="predicted"/>
<dbReference type="InterPro" id="IPR033122">
    <property type="entry name" value="LETM1-like_RBD"/>
</dbReference>
<dbReference type="RefSeq" id="WP_188458450.1">
    <property type="nucleotide sequence ID" value="NZ_BMGM01000006.1"/>
</dbReference>
<dbReference type="NCBIfam" id="NF040639">
    <property type="entry name" value="LETM1_rel_film"/>
    <property type="match status" value="1"/>
</dbReference>
<dbReference type="EMBL" id="BMGM01000006">
    <property type="protein sequence ID" value="GGE35480.1"/>
    <property type="molecule type" value="Genomic_DNA"/>
</dbReference>
<gene>
    <name evidence="3" type="ORF">GCM10010832_14570</name>
</gene>
<dbReference type="Pfam" id="PF07766">
    <property type="entry name" value="LETM1_RBD"/>
    <property type="match status" value="1"/>
</dbReference>
<keyword evidence="1" id="KW-0812">Transmembrane</keyword>
<accession>A0ABQ1SF27</accession>
<evidence type="ECO:0000313" key="3">
    <source>
        <dbReference type="EMBL" id="GGE35480.1"/>
    </source>
</evidence>
<sequence length="395" mass="46002">MNPSTQGWIDKLQLQSKLFFEEVKSWNEQDLYYTLLESGFIYGTNVNCINPHLKSELSYTQEELAKLNLMYALIQVYQSKENDGAEIKKIIAFYNQVTSNSKSSFGISFSAKNESNELEKIIHHRIQPKGGLLQKNFSKLLTNAMLFIDVLCFQLWLEHPEKLNKFAIQLEGILINLVYLAIQEKTELGKYEELIMKLLKSSLRYEKQTQNEMLAFDEMNFDIIDHYSIKKYAVDLICMAMYSDELIEVSESEFVFQLATKIDLPHVEVKKSISALQEFVQNHKSKIAYFNYKNPLQTFYNRTQRNTQVLLRRNKKRLIQEIMESKELFLLLKASTVRDLNNNEKQKVKEQLFDIFKSIPSLAIFALPGGGILLPIIIRFIPKLLPSSFNENNKS</sequence>
<keyword evidence="1" id="KW-0472">Membrane</keyword>
<keyword evidence="1" id="KW-1133">Transmembrane helix</keyword>
<comment type="caution">
    <text evidence="3">The sequence shown here is derived from an EMBL/GenBank/DDBJ whole genome shotgun (WGS) entry which is preliminary data.</text>
</comment>
<evidence type="ECO:0000313" key="4">
    <source>
        <dbReference type="Proteomes" id="UP000599179"/>
    </source>
</evidence>
<organism evidence="3 4">
    <name type="scientific">Psychroflexus planctonicus</name>
    <dbReference type="NCBI Taxonomy" id="1526575"/>
    <lineage>
        <taxon>Bacteria</taxon>
        <taxon>Pseudomonadati</taxon>
        <taxon>Bacteroidota</taxon>
        <taxon>Flavobacteriia</taxon>
        <taxon>Flavobacteriales</taxon>
        <taxon>Flavobacteriaceae</taxon>
        <taxon>Psychroflexus</taxon>
    </lineage>
</organism>
<name>A0ABQ1SF27_9FLAO</name>
<reference evidence="4" key="1">
    <citation type="journal article" date="2019" name="Int. J. Syst. Evol. Microbiol.">
        <title>The Global Catalogue of Microorganisms (GCM) 10K type strain sequencing project: providing services to taxonomists for standard genome sequencing and annotation.</title>
        <authorList>
            <consortium name="The Broad Institute Genomics Platform"/>
            <consortium name="The Broad Institute Genome Sequencing Center for Infectious Disease"/>
            <person name="Wu L."/>
            <person name="Ma J."/>
        </authorList>
    </citation>
    <scope>NUCLEOTIDE SEQUENCE [LARGE SCALE GENOMIC DNA]</scope>
    <source>
        <strain evidence="4">CGMCC 1.12931</strain>
    </source>
</reference>
<protein>
    <recommendedName>
        <fullName evidence="2">Letm1 RBD domain-containing protein</fullName>
    </recommendedName>
</protein>
<feature type="transmembrane region" description="Helical" evidence="1">
    <location>
        <begin position="359"/>
        <end position="381"/>
    </location>
</feature>
<evidence type="ECO:0000256" key="1">
    <source>
        <dbReference type="SAM" id="Phobius"/>
    </source>
</evidence>